<accession>A0A165MAE3</accession>
<dbReference type="EMBL" id="KV429106">
    <property type="protein sequence ID" value="KZT65432.1"/>
    <property type="molecule type" value="Genomic_DNA"/>
</dbReference>
<evidence type="ECO:0000256" key="1">
    <source>
        <dbReference type="SAM" id="MobiDB-lite"/>
    </source>
</evidence>
<keyword evidence="4" id="KW-1185">Reference proteome</keyword>
<sequence length="484" mass="53994">MADKLRYGKTYWEGLLQGTEVPKTDIDKLHMVFSLIIFLGLSLGKILAFAFTTNIVSIRQRAGTFLTVYKGGRREEWFGPAEVYNIWHEWSPVVQAELHGRIIKPCMERIAVAESDAIIEDKSLKVQLKTLTIAGVRTLLDPVVIASKLRALAPFTHSYLHAFATSPNEYRQKKARKEARSAGNEQGLQSGNDEDESVSERYDSESRSEAEDEDEPGNHSDWRDGYPGFSRNPTIAILVAIMMLAFVRNRATNALALPLGLFFSISGTSSRVLNVLSNIGLSVSVTTIEDLKARISKDAIDLAVALITSGTIFYIIFDNINLYLRKFQERISNRASMIHATNSAVVALPGIEAGALDLNKKLVMRGKRAKARFADIRPTRADGTHMKQAFGCLIGELLVHYTPGSRGWKGRTEMLEAFSKARPTDRPLPVEKTDFRPFGVFECWSTVTAGVMMEVAGQGVLRNRLRTLTSTDRRSRRPEECHRG</sequence>
<reference evidence="3 4" key="1">
    <citation type="journal article" date="2016" name="Mol. Biol. Evol.">
        <title>Comparative Genomics of Early-Diverging Mushroom-Forming Fungi Provides Insights into the Origins of Lignocellulose Decay Capabilities.</title>
        <authorList>
            <person name="Nagy L.G."/>
            <person name="Riley R."/>
            <person name="Tritt A."/>
            <person name="Adam C."/>
            <person name="Daum C."/>
            <person name="Floudas D."/>
            <person name="Sun H."/>
            <person name="Yadav J.S."/>
            <person name="Pangilinan J."/>
            <person name="Larsson K.H."/>
            <person name="Matsuura K."/>
            <person name="Barry K."/>
            <person name="Labutti K."/>
            <person name="Kuo R."/>
            <person name="Ohm R.A."/>
            <person name="Bhattacharya S.S."/>
            <person name="Shirouzu T."/>
            <person name="Yoshinaga Y."/>
            <person name="Martin F.M."/>
            <person name="Grigoriev I.V."/>
            <person name="Hibbett D.S."/>
        </authorList>
    </citation>
    <scope>NUCLEOTIDE SEQUENCE [LARGE SCALE GENOMIC DNA]</scope>
    <source>
        <strain evidence="3 4">L-15889</strain>
    </source>
</reference>
<dbReference type="Proteomes" id="UP000076727">
    <property type="component" value="Unassembled WGS sequence"/>
</dbReference>
<evidence type="ECO:0000313" key="3">
    <source>
        <dbReference type="EMBL" id="KZT65432.1"/>
    </source>
</evidence>
<name>A0A165MAE3_9APHY</name>
<proteinExistence type="predicted"/>
<feature type="region of interest" description="Disordered" evidence="1">
    <location>
        <begin position="171"/>
        <end position="225"/>
    </location>
</feature>
<dbReference type="AlphaFoldDB" id="A0A165MAE3"/>
<gene>
    <name evidence="3" type="ORF">DAEQUDRAFT_768900</name>
</gene>
<protein>
    <submittedName>
        <fullName evidence="3">Uncharacterized protein</fullName>
    </submittedName>
</protein>
<organism evidence="3 4">
    <name type="scientific">Daedalea quercina L-15889</name>
    <dbReference type="NCBI Taxonomy" id="1314783"/>
    <lineage>
        <taxon>Eukaryota</taxon>
        <taxon>Fungi</taxon>
        <taxon>Dikarya</taxon>
        <taxon>Basidiomycota</taxon>
        <taxon>Agaricomycotina</taxon>
        <taxon>Agaricomycetes</taxon>
        <taxon>Polyporales</taxon>
        <taxon>Fomitopsis</taxon>
    </lineage>
</organism>
<evidence type="ECO:0000313" key="4">
    <source>
        <dbReference type="Proteomes" id="UP000076727"/>
    </source>
</evidence>
<keyword evidence="2" id="KW-0812">Transmembrane</keyword>
<feature type="compositionally biased region" description="Basic and acidic residues" evidence="1">
    <location>
        <begin position="198"/>
        <end position="209"/>
    </location>
</feature>
<feature type="transmembrane region" description="Helical" evidence="2">
    <location>
        <begin position="31"/>
        <end position="51"/>
    </location>
</feature>
<feature type="transmembrane region" description="Helical" evidence="2">
    <location>
        <begin position="300"/>
        <end position="317"/>
    </location>
</feature>
<evidence type="ECO:0000256" key="2">
    <source>
        <dbReference type="SAM" id="Phobius"/>
    </source>
</evidence>
<keyword evidence="2" id="KW-1133">Transmembrane helix</keyword>
<keyword evidence="2" id="KW-0472">Membrane</keyword>
<dbReference type="OrthoDB" id="2800483at2759"/>